<proteinExistence type="predicted"/>
<name>A0A8J7KHB7_9FLAO</name>
<sequence length="264" mass="31498">MRSLYHKYCSILLFLLFQWANAQFELKDSILLPFSSISHLQKNGNNEVVFIANNNTLITINEDHKIINKPLKKIVSHLDTNLSLRTSIVYNYQELEILDDKLNPIQDHINLNQYNIYPSAITVTDSQFLWYFDPIEQRLYQWNYQLKSIINKSNILHFKDDDTVIEKIHIVKNRIFLKGKNWIYEFDYFGNIKSQFNLGEHTNYYFSKENLHLLTEKNIKSINLLNSSISSTDNFFNVKDFIMDEDQLFVIKDKVMYIYTRIKN</sequence>
<feature type="signal peptide" evidence="1">
    <location>
        <begin position="1"/>
        <end position="22"/>
    </location>
</feature>
<accession>A0A8J7KHB7</accession>
<keyword evidence="1" id="KW-0732">Signal</keyword>
<evidence type="ECO:0000313" key="2">
    <source>
        <dbReference type="EMBL" id="MBF0596151.1"/>
    </source>
</evidence>
<feature type="chain" id="PRO_5035230968" evidence="1">
    <location>
        <begin position="23"/>
        <end position="264"/>
    </location>
</feature>
<evidence type="ECO:0000256" key="1">
    <source>
        <dbReference type="SAM" id="SignalP"/>
    </source>
</evidence>
<protein>
    <submittedName>
        <fullName evidence="2">Uncharacterized protein</fullName>
    </submittedName>
</protein>
<dbReference type="RefSeq" id="WP_194181680.1">
    <property type="nucleotide sequence ID" value="NZ_JADGIK010000001.1"/>
</dbReference>
<dbReference type="AlphaFoldDB" id="A0A8J7KHB7"/>
<dbReference type="Proteomes" id="UP000608754">
    <property type="component" value="Unassembled WGS sequence"/>
</dbReference>
<dbReference type="EMBL" id="JADGIK010000001">
    <property type="protein sequence ID" value="MBF0596151.1"/>
    <property type="molecule type" value="Genomic_DNA"/>
</dbReference>
<organism evidence="2 3">
    <name type="scientific">Faecalibacter rhinopitheci</name>
    <dbReference type="NCBI Taxonomy" id="2779678"/>
    <lineage>
        <taxon>Bacteria</taxon>
        <taxon>Pseudomonadati</taxon>
        <taxon>Bacteroidota</taxon>
        <taxon>Flavobacteriia</taxon>
        <taxon>Flavobacteriales</taxon>
        <taxon>Weeksellaceae</taxon>
        <taxon>Faecalibacter</taxon>
    </lineage>
</organism>
<gene>
    <name evidence="2" type="ORF">IM532_01525</name>
</gene>
<evidence type="ECO:0000313" key="3">
    <source>
        <dbReference type="Proteomes" id="UP000608754"/>
    </source>
</evidence>
<comment type="caution">
    <text evidence="2">The sequence shown here is derived from an EMBL/GenBank/DDBJ whole genome shotgun (WGS) entry which is preliminary data.</text>
</comment>
<reference evidence="2" key="1">
    <citation type="submission" date="2020-10" db="EMBL/GenBank/DDBJ databases">
        <authorList>
            <person name="Lu T."/>
            <person name="Wang Q."/>
            <person name="Han X."/>
        </authorList>
    </citation>
    <scope>NUCLEOTIDE SEQUENCE</scope>
    <source>
        <strain evidence="2">WQ 117</strain>
    </source>
</reference>
<keyword evidence="3" id="KW-1185">Reference proteome</keyword>